<dbReference type="EMBL" id="JAMTCO010000016">
    <property type="protein sequence ID" value="MCP2273282.1"/>
    <property type="molecule type" value="Genomic_DNA"/>
</dbReference>
<evidence type="ECO:0000313" key="1">
    <source>
        <dbReference type="EMBL" id="MCP2273282.1"/>
    </source>
</evidence>
<keyword evidence="2" id="KW-1185">Reference proteome</keyword>
<accession>A0ABT1IKV4</accession>
<reference evidence="1 2" key="1">
    <citation type="submission" date="2022-06" db="EMBL/GenBank/DDBJ databases">
        <title>Genomic Encyclopedia of Archaeal and Bacterial Type Strains, Phase II (KMG-II): from individual species to whole genera.</title>
        <authorList>
            <person name="Goeker M."/>
        </authorList>
    </citation>
    <scope>NUCLEOTIDE SEQUENCE [LARGE SCALE GENOMIC DNA]</scope>
    <source>
        <strain evidence="1 2">DSM 44255</strain>
    </source>
</reference>
<sequence length="130" mass="14204">MRTCREPTFLPLTLSTVRATPDPTTRAVHATARRADSAAAECWAALLAGCDAPGKHQLPLRLRELSDAATPHATEGHRGKIDQARTRIEEALTDRDGEDFAEAFIGYDQAVATALARAHNRQETGDRTWV</sequence>
<dbReference type="Proteomes" id="UP001205185">
    <property type="component" value="Unassembled WGS sequence"/>
</dbReference>
<name>A0ABT1IKV4_9PSEU</name>
<comment type="caution">
    <text evidence="1">The sequence shown here is derived from an EMBL/GenBank/DDBJ whole genome shotgun (WGS) entry which is preliminary data.</text>
</comment>
<gene>
    <name evidence="1" type="ORF">LV75_005811</name>
</gene>
<protein>
    <submittedName>
        <fullName evidence="1">Uncharacterized protein</fullName>
    </submittedName>
</protein>
<organism evidence="1 2">
    <name type="scientific">Actinokineospora diospyrosa</name>
    <dbReference type="NCBI Taxonomy" id="103728"/>
    <lineage>
        <taxon>Bacteria</taxon>
        <taxon>Bacillati</taxon>
        <taxon>Actinomycetota</taxon>
        <taxon>Actinomycetes</taxon>
        <taxon>Pseudonocardiales</taxon>
        <taxon>Pseudonocardiaceae</taxon>
        <taxon>Actinokineospora</taxon>
    </lineage>
</organism>
<evidence type="ECO:0000313" key="2">
    <source>
        <dbReference type="Proteomes" id="UP001205185"/>
    </source>
</evidence>
<dbReference type="RefSeq" id="WP_253890489.1">
    <property type="nucleotide sequence ID" value="NZ_BAAAVB010000003.1"/>
</dbReference>
<proteinExistence type="predicted"/>